<dbReference type="Proteomes" id="UP001501310">
    <property type="component" value="Unassembled WGS sequence"/>
</dbReference>
<dbReference type="RefSeq" id="WP_344709501.1">
    <property type="nucleotide sequence ID" value="NZ_BAAAZD010000001.1"/>
</dbReference>
<gene>
    <name evidence="3" type="ORF">GCM10022211_14420</name>
</gene>
<dbReference type="SUPFAM" id="SSF53041">
    <property type="entry name" value="Resolvase-like"/>
    <property type="match status" value="1"/>
</dbReference>
<feature type="domain" description="Resolvase/invertase-type recombinase catalytic" evidence="1">
    <location>
        <begin position="5"/>
        <end position="157"/>
    </location>
</feature>
<evidence type="ECO:0000259" key="2">
    <source>
        <dbReference type="PROSITE" id="PS51737"/>
    </source>
</evidence>
<dbReference type="EMBL" id="BAAAZD010000001">
    <property type="protein sequence ID" value="GAA4003719.1"/>
    <property type="molecule type" value="Genomic_DNA"/>
</dbReference>
<dbReference type="PROSITE" id="PS51737">
    <property type="entry name" value="RECOMBINASE_DNA_BIND"/>
    <property type="match status" value="1"/>
</dbReference>
<evidence type="ECO:0008006" key="5">
    <source>
        <dbReference type="Google" id="ProtNLM"/>
    </source>
</evidence>
<dbReference type="CDD" id="cd00338">
    <property type="entry name" value="Ser_Recombinase"/>
    <property type="match status" value="1"/>
</dbReference>
<dbReference type="InterPro" id="IPR011109">
    <property type="entry name" value="DNA_bind_recombinase_dom"/>
</dbReference>
<accession>A0ABP7RXV7</accession>
<feature type="domain" description="Recombinase" evidence="2">
    <location>
        <begin position="165"/>
        <end position="278"/>
    </location>
</feature>
<dbReference type="InterPro" id="IPR006119">
    <property type="entry name" value="Resolv_N"/>
</dbReference>
<evidence type="ECO:0000313" key="4">
    <source>
        <dbReference type="Proteomes" id="UP001501310"/>
    </source>
</evidence>
<dbReference type="InterPro" id="IPR050639">
    <property type="entry name" value="SSR_resolvase"/>
</dbReference>
<evidence type="ECO:0000313" key="3">
    <source>
        <dbReference type="EMBL" id="GAA4003719.1"/>
    </source>
</evidence>
<comment type="caution">
    <text evidence="3">The sequence shown here is derived from an EMBL/GenBank/DDBJ whole genome shotgun (WGS) entry which is preliminary data.</text>
</comment>
<proteinExistence type="predicted"/>
<organism evidence="3 4">
    <name type="scientific">Sphingomonas humi</name>
    <dbReference type="NCBI Taxonomy" id="335630"/>
    <lineage>
        <taxon>Bacteria</taxon>
        <taxon>Pseudomonadati</taxon>
        <taxon>Pseudomonadota</taxon>
        <taxon>Alphaproteobacteria</taxon>
        <taxon>Sphingomonadales</taxon>
        <taxon>Sphingomonadaceae</taxon>
        <taxon>Sphingomonas</taxon>
    </lineage>
</organism>
<dbReference type="PANTHER" id="PTHR30461:SF23">
    <property type="entry name" value="DNA RECOMBINASE-RELATED"/>
    <property type="match status" value="1"/>
</dbReference>
<protein>
    <recommendedName>
        <fullName evidence="5">Recombinase family protein</fullName>
    </recommendedName>
</protein>
<dbReference type="InterPro" id="IPR038109">
    <property type="entry name" value="DNA_bind_recomb_sf"/>
</dbReference>
<dbReference type="PROSITE" id="PS51736">
    <property type="entry name" value="RECOMBINASES_3"/>
    <property type="match status" value="1"/>
</dbReference>
<reference evidence="4" key="1">
    <citation type="journal article" date="2019" name="Int. J. Syst. Evol. Microbiol.">
        <title>The Global Catalogue of Microorganisms (GCM) 10K type strain sequencing project: providing services to taxonomists for standard genome sequencing and annotation.</title>
        <authorList>
            <consortium name="The Broad Institute Genomics Platform"/>
            <consortium name="The Broad Institute Genome Sequencing Center for Infectious Disease"/>
            <person name="Wu L."/>
            <person name="Ma J."/>
        </authorList>
    </citation>
    <scope>NUCLEOTIDE SEQUENCE [LARGE SCALE GENOMIC DNA]</scope>
    <source>
        <strain evidence="4">JCM 16603</strain>
    </source>
</reference>
<dbReference type="InterPro" id="IPR036162">
    <property type="entry name" value="Resolvase-like_N_sf"/>
</dbReference>
<sequence>MSKVRCAIYTRKSSDEGLEQEFNSLDAQYDSCEAYILSQKHEGWSVTRERYDDGGFSGGSMERPGLKRLLADIAAGKVDVVVIYKIDRLTRSLADFARIIEVMEKHGASFVSVTQSFNTKTSMGRLMLHVLLSFAQFEREVGAERVRDKIAASKAKGMWMGGTVPLGYDVVERKLVINEAEAKTVRAVFEAFAELGSVQTTVLWSREQELTTKLRQRAGKPMGGTPFHYGALRCLLSNRTYIGEVEHKGKAYPGQHEAILDRALFDRARAILATRSTAQMRVPKLASASLLQGMIFDQHGRKMSPAHTCRNGQRFRYYVTHAKQIKVGGPAAYRVAAEPMEQHCASLLAEHLAARVTSIDDAGSSELIGTAGGERRTAFLQHIRRVVIGDAELTIELADGSTIKRALNRIRHGNDAKLIVGEKTISNQPAGNQQLIILLQDAARAQAFALAKPKLSLEEVAAKFGRSTERFKRLIRLSYLSPKIVESILQGRQPLQLTSKSLQNLDGLPLRWSEQEALLLI</sequence>
<dbReference type="PANTHER" id="PTHR30461">
    <property type="entry name" value="DNA-INVERTASE FROM LAMBDOID PROPHAGE"/>
    <property type="match status" value="1"/>
</dbReference>
<evidence type="ECO:0000259" key="1">
    <source>
        <dbReference type="PROSITE" id="PS51736"/>
    </source>
</evidence>
<keyword evidence="4" id="KW-1185">Reference proteome</keyword>
<name>A0ABP7RXV7_9SPHN</name>
<dbReference type="Gene3D" id="3.90.1750.20">
    <property type="entry name" value="Putative Large Serine Recombinase, Chain B, Domain 2"/>
    <property type="match status" value="1"/>
</dbReference>
<dbReference type="Gene3D" id="3.40.50.1390">
    <property type="entry name" value="Resolvase, N-terminal catalytic domain"/>
    <property type="match status" value="1"/>
</dbReference>
<dbReference type="SMART" id="SM00857">
    <property type="entry name" value="Resolvase"/>
    <property type="match status" value="1"/>
</dbReference>
<dbReference type="Pfam" id="PF07508">
    <property type="entry name" value="Recombinase"/>
    <property type="match status" value="1"/>
</dbReference>
<dbReference type="Pfam" id="PF00239">
    <property type="entry name" value="Resolvase"/>
    <property type="match status" value="1"/>
</dbReference>